<name>A0A284SB34_ARMOS</name>
<proteinExistence type="predicted"/>
<protein>
    <submittedName>
        <fullName evidence="1">Uncharacterized protein</fullName>
    </submittedName>
</protein>
<accession>A0A284SB34</accession>
<gene>
    <name evidence="1" type="ORF">ARMOST_21799</name>
</gene>
<evidence type="ECO:0000313" key="2">
    <source>
        <dbReference type="Proteomes" id="UP000219338"/>
    </source>
</evidence>
<dbReference type="EMBL" id="FUEG01000055">
    <property type="protein sequence ID" value="SJL18221.1"/>
    <property type="molecule type" value="Genomic_DNA"/>
</dbReference>
<keyword evidence="2" id="KW-1185">Reference proteome</keyword>
<dbReference type="OrthoDB" id="10425592at2759"/>
<organism evidence="1 2">
    <name type="scientific">Armillaria ostoyae</name>
    <name type="common">Armillaria root rot fungus</name>
    <dbReference type="NCBI Taxonomy" id="47428"/>
    <lineage>
        <taxon>Eukaryota</taxon>
        <taxon>Fungi</taxon>
        <taxon>Dikarya</taxon>
        <taxon>Basidiomycota</taxon>
        <taxon>Agaricomycotina</taxon>
        <taxon>Agaricomycetes</taxon>
        <taxon>Agaricomycetidae</taxon>
        <taxon>Agaricales</taxon>
        <taxon>Marasmiineae</taxon>
        <taxon>Physalacriaceae</taxon>
        <taxon>Armillaria</taxon>
    </lineage>
</organism>
<evidence type="ECO:0000313" key="1">
    <source>
        <dbReference type="EMBL" id="SJL18221.1"/>
    </source>
</evidence>
<dbReference type="AlphaFoldDB" id="A0A284SB34"/>
<reference evidence="2" key="1">
    <citation type="journal article" date="2017" name="Nat. Ecol. Evol.">
        <title>Genome expansion and lineage-specific genetic innovations in the forest pathogenic fungi Armillaria.</title>
        <authorList>
            <person name="Sipos G."/>
            <person name="Prasanna A.N."/>
            <person name="Walter M.C."/>
            <person name="O'Connor E."/>
            <person name="Balint B."/>
            <person name="Krizsan K."/>
            <person name="Kiss B."/>
            <person name="Hess J."/>
            <person name="Varga T."/>
            <person name="Slot J."/>
            <person name="Riley R."/>
            <person name="Boka B."/>
            <person name="Rigling D."/>
            <person name="Barry K."/>
            <person name="Lee J."/>
            <person name="Mihaltcheva S."/>
            <person name="LaButti K."/>
            <person name="Lipzen A."/>
            <person name="Waldron R."/>
            <person name="Moloney N.M."/>
            <person name="Sperisen C."/>
            <person name="Kredics L."/>
            <person name="Vagvoelgyi C."/>
            <person name="Patrignani A."/>
            <person name="Fitzpatrick D."/>
            <person name="Nagy I."/>
            <person name="Doyle S."/>
            <person name="Anderson J.B."/>
            <person name="Grigoriev I.V."/>
            <person name="Gueldener U."/>
            <person name="Muensterkoetter M."/>
            <person name="Nagy L.G."/>
        </authorList>
    </citation>
    <scope>NUCLEOTIDE SEQUENCE [LARGE SCALE GENOMIC DNA]</scope>
    <source>
        <strain evidence="2">C18/9</strain>
    </source>
</reference>
<sequence>MPALTASPKLRILVAASGIPYFEKRAKIIIAVVEPFEKKGMHKADLKELCKGIYRMAFIIRSLKRFGTIFGMHGSEEQGISRCFAWTWRDMDR</sequence>
<dbReference type="Proteomes" id="UP000219338">
    <property type="component" value="Unassembled WGS sequence"/>
</dbReference>